<dbReference type="FunFam" id="3.30.300.30:FF:000007">
    <property type="entry name" value="4-coumarate--CoA ligase 2"/>
    <property type="match status" value="1"/>
</dbReference>
<evidence type="ECO:0000313" key="8">
    <source>
        <dbReference type="Proteomes" id="UP001152562"/>
    </source>
</evidence>
<comment type="similarity">
    <text evidence="2">Belongs to the ATP-dependent AMP-binding enzyme family.</text>
</comment>
<dbReference type="AlphaFoldDB" id="A0A9P0TDP0"/>
<evidence type="ECO:0000259" key="5">
    <source>
        <dbReference type="Pfam" id="PF00501"/>
    </source>
</evidence>
<keyword evidence="8" id="KW-1185">Reference proteome</keyword>
<dbReference type="EMBL" id="CALOZG010000008">
    <property type="protein sequence ID" value="CAH4029538.1"/>
    <property type="molecule type" value="Genomic_DNA"/>
</dbReference>
<organism evidence="7 8">
    <name type="scientific">Pieris brassicae</name>
    <name type="common">White butterfly</name>
    <name type="synonym">Large white butterfly</name>
    <dbReference type="NCBI Taxonomy" id="7116"/>
    <lineage>
        <taxon>Eukaryota</taxon>
        <taxon>Metazoa</taxon>
        <taxon>Ecdysozoa</taxon>
        <taxon>Arthropoda</taxon>
        <taxon>Hexapoda</taxon>
        <taxon>Insecta</taxon>
        <taxon>Pterygota</taxon>
        <taxon>Neoptera</taxon>
        <taxon>Endopterygota</taxon>
        <taxon>Lepidoptera</taxon>
        <taxon>Glossata</taxon>
        <taxon>Ditrysia</taxon>
        <taxon>Papilionoidea</taxon>
        <taxon>Pieridae</taxon>
        <taxon>Pierinae</taxon>
        <taxon>Pieris</taxon>
    </lineage>
</organism>
<dbReference type="CDD" id="cd05911">
    <property type="entry name" value="Firefly_Luc_like"/>
    <property type="match status" value="1"/>
</dbReference>
<comment type="subcellular location">
    <subcellularLocation>
        <location evidence="1">Peroxisome</location>
    </subcellularLocation>
</comment>
<evidence type="ECO:0000256" key="3">
    <source>
        <dbReference type="ARBA" id="ARBA00022598"/>
    </source>
</evidence>
<dbReference type="PANTHER" id="PTHR24096:SF149">
    <property type="entry name" value="AMP-BINDING DOMAIN-CONTAINING PROTEIN-RELATED"/>
    <property type="match status" value="1"/>
</dbReference>
<accession>A0A9P0TDP0</accession>
<protein>
    <recommendedName>
        <fullName evidence="9">AMP-dependent synthetase/ligase domain-containing protein</fullName>
    </recommendedName>
</protein>
<feature type="domain" description="AMP-dependent synthetase/ligase" evidence="5">
    <location>
        <begin position="32"/>
        <end position="387"/>
    </location>
</feature>
<gene>
    <name evidence="7" type="ORF">PIBRA_LOCUS6282</name>
</gene>
<dbReference type="GO" id="GO:0005777">
    <property type="term" value="C:peroxisome"/>
    <property type="evidence" value="ECO:0007669"/>
    <property type="project" value="UniProtKB-SubCell"/>
</dbReference>
<proteinExistence type="inferred from homology"/>
<dbReference type="InterPro" id="IPR042099">
    <property type="entry name" value="ANL_N_sf"/>
</dbReference>
<evidence type="ECO:0000313" key="7">
    <source>
        <dbReference type="EMBL" id="CAH4029538.1"/>
    </source>
</evidence>
<dbReference type="InterPro" id="IPR025110">
    <property type="entry name" value="AMP-bd_C"/>
</dbReference>
<evidence type="ECO:0000259" key="6">
    <source>
        <dbReference type="Pfam" id="PF13193"/>
    </source>
</evidence>
<dbReference type="InterPro" id="IPR020845">
    <property type="entry name" value="AMP-binding_CS"/>
</dbReference>
<keyword evidence="3" id="KW-0436">Ligase</keyword>
<dbReference type="InterPro" id="IPR045851">
    <property type="entry name" value="AMP-bd_C_sf"/>
</dbReference>
<comment type="caution">
    <text evidence="7">The sequence shown here is derived from an EMBL/GenBank/DDBJ whole genome shotgun (WGS) entry which is preliminary data.</text>
</comment>
<dbReference type="PANTHER" id="PTHR24096">
    <property type="entry name" value="LONG-CHAIN-FATTY-ACID--COA LIGASE"/>
    <property type="match status" value="1"/>
</dbReference>
<dbReference type="Gene3D" id="3.30.300.30">
    <property type="match status" value="1"/>
</dbReference>
<evidence type="ECO:0000256" key="1">
    <source>
        <dbReference type="ARBA" id="ARBA00004275"/>
    </source>
</evidence>
<dbReference type="Proteomes" id="UP001152562">
    <property type="component" value="Unassembled WGS sequence"/>
</dbReference>
<evidence type="ECO:0000256" key="2">
    <source>
        <dbReference type="ARBA" id="ARBA00006432"/>
    </source>
</evidence>
<evidence type="ECO:0008006" key="9">
    <source>
        <dbReference type="Google" id="ProtNLM"/>
    </source>
</evidence>
<dbReference type="Gene3D" id="3.40.50.12780">
    <property type="entry name" value="N-terminal domain of ligase-like"/>
    <property type="match status" value="1"/>
</dbReference>
<sequence length="632" mass="70993">MLKNPKYVYGESDRQILATLHLGEYVLKKIWEHKDNVAMINALTDEPLIFRQIAQDALNIAVSLMRMGVKKGDVIAICSENRGEYWSTAIGVFCTGAVVTTINTMYTKDEIKHVLGISKPKYVFCSPLTYNRNGKSFKMVEKIFLFGNESERNTIPYNYLAKPNNMLTENVQFEDFVCADVSGQTDTALILYSSGTTGLPKGVMLTHFNVLTACTPIELADPSVILSITPWYHSMGLMTGLRSLIQGTKVVFLPKFDVQTYFKTIEKYQVNILSVVPPVLVALSKVKEKYNTSSVISVRCGAAPLYEETANMAKNIFPNLQGVLQGYGMTESTLILTINLNTEKIGSVGTVYYNTILKIVDPDTKKVLGPYEKGEIYAKGLSIMKGYIGKGREDFDDEGFFKTGDVGYYDDEKYFYIVDRLKELIKYKAYQVPPAEIEAVLLKHSGIREVGVVGLPNVSAGELPLAFVVLQPGVQLTEKEIQEFVAERLSNPKHLRGGVRFIPEIPKNQTGKILRKELLTAESDLNNVNISKDILSENNSALLRLITERRFDENLIKNVETNTGIVNNYEEITVLEDGELKSLKYKTARPMIPVKLIVRNESDVTESEMTKKHDKLDKTKPKFFEELGCKYL</sequence>
<name>A0A9P0TDP0_PIEBR</name>
<dbReference type="InterPro" id="IPR000873">
    <property type="entry name" value="AMP-dep_synth/lig_dom"/>
</dbReference>
<feature type="domain" description="AMP-binding enzyme C-terminal" evidence="6">
    <location>
        <begin position="436"/>
        <end position="512"/>
    </location>
</feature>
<dbReference type="Pfam" id="PF13193">
    <property type="entry name" value="AMP-binding_C"/>
    <property type="match status" value="1"/>
</dbReference>
<evidence type="ECO:0000256" key="4">
    <source>
        <dbReference type="ARBA" id="ARBA00023140"/>
    </source>
</evidence>
<dbReference type="SUPFAM" id="SSF56801">
    <property type="entry name" value="Acetyl-CoA synthetase-like"/>
    <property type="match status" value="1"/>
</dbReference>
<dbReference type="GO" id="GO:0016405">
    <property type="term" value="F:CoA-ligase activity"/>
    <property type="evidence" value="ECO:0007669"/>
    <property type="project" value="TreeGrafter"/>
</dbReference>
<reference evidence="7" key="1">
    <citation type="submission" date="2022-05" db="EMBL/GenBank/DDBJ databases">
        <authorList>
            <person name="Okamura Y."/>
        </authorList>
    </citation>
    <scope>NUCLEOTIDE SEQUENCE</scope>
</reference>
<keyword evidence="4" id="KW-0576">Peroxisome</keyword>
<dbReference type="Pfam" id="PF00501">
    <property type="entry name" value="AMP-binding"/>
    <property type="match status" value="1"/>
</dbReference>
<dbReference type="PROSITE" id="PS00455">
    <property type="entry name" value="AMP_BINDING"/>
    <property type="match status" value="1"/>
</dbReference>